<dbReference type="OrthoDB" id="289829at2759"/>
<feature type="chain" id="PRO_5002624685" evidence="2">
    <location>
        <begin position="18"/>
        <end position="723"/>
    </location>
</feature>
<dbReference type="Proteomes" id="UP000000600">
    <property type="component" value="Unassembled WGS sequence"/>
</dbReference>
<dbReference type="RefSeq" id="XP_001458131.1">
    <property type="nucleotide sequence ID" value="XM_001458094.1"/>
</dbReference>
<evidence type="ECO:0000256" key="1">
    <source>
        <dbReference type="SAM" id="MobiDB-lite"/>
    </source>
</evidence>
<accession>A0E617</accession>
<dbReference type="GeneID" id="5043916"/>
<feature type="compositionally biased region" description="Low complexity" evidence="1">
    <location>
        <begin position="686"/>
        <end position="696"/>
    </location>
</feature>
<reference evidence="3 4" key="1">
    <citation type="journal article" date="2006" name="Nature">
        <title>Global trends of whole-genome duplications revealed by the ciliate Paramecium tetraurelia.</title>
        <authorList>
            <consortium name="Genoscope"/>
            <person name="Aury J.-M."/>
            <person name="Jaillon O."/>
            <person name="Duret L."/>
            <person name="Noel B."/>
            <person name="Jubin C."/>
            <person name="Porcel B.M."/>
            <person name="Segurens B."/>
            <person name="Daubin V."/>
            <person name="Anthouard V."/>
            <person name="Aiach N."/>
            <person name="Arnaiz O."/>
            <person name="Billaut A."/>
            <person name="Beisson J."/>
            <person name="Blanc I."/>
            <person name="Bouhouche K."/>
            <person name="Camara F."/>
            <person name="Duharcourt S."/>
            <person name="Guigo R."/>
            <person name="Gogendeau D."/>
            <person name="Katinka M."/>
            <person name="Keller A.-M."/>
            <person name="Kissmehl R."/>
            <person name="Klotz C."/>
            <person name="Koll F."/>
            <person name="Le Moue A."/>
            <person name="Lepere C."/>
            <person name="Malinsky S."/>
            <person name="Nowacki M."/>
            <person name="Nowak J.K."/>
            <person name="Plattner H."/>
            <person name="Poulain J."/>
            <person name="Ruiz F."/>
            <person name="Serrano V."/>
            <person name="Zagulski M."/>
            <person name="Dessen P."/>
            <person name="Betermier M."/>
            <person name="Weissenbach J."/>
            <person name="Scarpelli C."/>
            <person name="Schachter V."/>
            <person name="Sperling L."/>
            <person name="Meyer E."/>
            <person name="Cohen J."/>
            <person name="Wincker P."/>
        </authorList>
    </citation>
    <scope>NUCLEOTIDE SEQUENCE [LARGE SCALE GENOMIC DNA]</scope>
    <source>
        <strain evidence="3 4">Stock d4-2</strain>
    </source>
</reference>
<evidence type="ECO:0000313" key="4">
    <source>
        <dbReference type="Proteomes" id="UP000000600"/>
    </source>
</evidence>
<gene>
    <name evidence="3" type="ORF">GSPATT00003597001</name>
</gene>
<dbReference type="KEGG" id="ptm:GSPATT00003597001"/>
<feature type="region of interest" description="Disordered" evidence="1">
    <location>
        <begin position="686"/>
        <end position="705"/>
    </location>
</feature>
<dbReference type="EMBL" id="CT868660">
    <property type="protein sequence ID" value="CAK90734.1"/>
    <property type="molecule type" value="Genomic_DNA"/>
</dbReference>
<organism evidence="3 4">
    <name type="scientific">Paramecium tetraurelia</name>
    <dbReference type="NCBI Taxonomy" id="5888"/>
    <lineage>
        <taxon>Eukaryota</taxon>
        <taxon>Sar</taxon>
        <taxon>Alveolata</taxon>
        <taxon>Ciliophora</taxon>
        <taxon>Intramacronucleata</taxon>
        <taxon>Oligohymenophorea</taxon>
        <taxon>Peniculida</taxon>
        <taxon>Parameciidae</taxon>
        <taxon>Paramecium</taxon>
    </lineage>
</organism>
<feature type="signal peptide" evidence="2">
    <location>
        <begin position="1"/>
        <end position="17"/>
    </location>
</feature>
<sequence>MKVFLILVVAIIQLTYGDQCSEVSDIGLCLKTSNFCYILEADVPYLSADNQNNGVVLDQVNDRCMSLNYFTRCDQLITKESCKLGSCLWDPINVECYEWDLAPCQSYSKQICQWNSQCELVNLTQTLDLLTNYTMMNSVDNSQRDGRALGTWLYEFGQIIQILEKQNDQETYLFTKCQLKNLCELIQITDASQGITICHQSELGCYFNSQYKMCSTISHTTNCADIKWKSRCESGAAPCVWLGVKCVQYNDPDVPCSFLSTTACLNNEKCYLEGANCKSYLRCNDYKTKATCDGDHGFKCYFDDYENKCKLLTTDIPCKKRGQNNCGWLGMCESIDNKCQVKLPEFYCQSYSQAECNPEPNPVPPVPIVYPAPAGCKWDENLQICKIKNAYDCSSQKSQDCDKTGNCFFDIVLNQCTVIQRNTKCELLGQISCQKKINQTNNLCQWSTTRNLCISIFDLACEDIQAEFCSNREKCFKTGNVCQTRRQCQDNIQIVDCWDDASQFCYFNFDLQICTRVTTYSPCEQIFREASCNQAICAWQNGKCLKLENVSCSELTVQNCKYSSQCQYYNSNCIPLDQCGLNDGNQDGCELDSHHCMFNSETLKCSQIDGSSDCSSIIGADNCNYGACVLQPGLDRKLQCVEYENADCSYLKQEYCNFGQCTWNVSQCVSYPYKIQKTTIIDNANATNTSSPTNGTVQNENNSTTSSSGYGILVISILAFFIE</sequence>
<keyword evidence="2" id="KW-0732">Signal</keyword>
<proteinExistence type="predicted"/>
<evidence type="ECO:0000256" key="2">
    <source>
        <dbReference type="SAM" id="SignalP"/>
    </source>
</evidence>
<keyword evidence="4" id="KW-1185">Reference proteome</keyword>
<dbReference type="HOGENOM" id="CLU_404118_0_0_1"/>
<protein>
    <submittedName>
        <fullName evidence="3">Uncharacterized protein</fullName>
    </submittedName>
</protein>
<evidence type="ECO:0000313" key="3">
    <source>
        <dbReference type="EMBL" id="CAK90734.1"/>
    </source>
</evidence>
<dbReference type="AlphaFoldDB" id="A0E617"/>
<dbReference type="OMA" id="INVECYE"/>
<dbReference type="InParanoid" id="A0E617"/>
<name>A0E617_PARTE</name>